<dbReference type="GO" id="GO:0016788">
    <property type="term" value="F:hydrolase activity, acting on ester bonds"/>
    <property type="evidence" value="ECO:0007669"/>
    <property type="project" value="UniProtKB-ARBA"/>
</dbReference>
<dbReference type="AlphaFoldDB" id="A0A432MM99"/>
<proteinExistence type="predicted"/>
<dbReference type="RefSeq" id="WP_126724831.1">
    <property type="nucleotide sequence ID" value="NZ_RYZH01000012.1"/>
</dbReference>
<dbReference type="InterPro" id="IPR036514">
    <property type="entry name" value="SGNH_hydro_sf"/>
</dbReference>
<feature type="domain" description="SGNH hydrolase-type esterase" evidence="1">
    <location>
        <begin position="55"/>
        <end position="237"/>
    </location>
</feature>
<evidence type="ECO:0000313" key="3">
    <source>
        <dbReference type="Proteomes" id="UP000280296"/>
    </source>
</evidence>
<evidence type="ECO:0000313" key="2">
    <source>
        <dbReference type="EMBL" id="RUL88317.1"/>
    </source>
</evidence>
<keyword evidence="3" id="KW-1185">Reference proteome</keyword>
<dbReference type="EMBL" id="RYZH01000012">
    <property type="protein sequence ID" value="RUL88317.1"/>
    <property type="molecule type" value="Genomic_DNA"/>
</dbReference>
<name>A0A432MM99_9BACT</name>
<dbReference type="PANTHER" id="PTHR14209">
    <property type="entry name" value="ISOAMYL ACETATE-HYDROLYZING ESTERASE 1"/>
    <property type="match status" value="1"/>
</dbReference>
<dbReference type="InterPro" id="IPR045136">
    <property type="entry name" value="Iah1-like"/>
</dbReference>
<dbReference type="CDD" id="cd01834">
    <property type="entry name" value="SGNH_hydrolase_like_2"/>
    <property type="match status" value="1"/>
</dbReference>
<reference evidence="2 3" key="1">
    <citation type="submission" date="2018-12" db="EMBL/GenBank/DDBJ databases">
        <authorList>
            <person name="Toschakov S.V."/>
        </authorList>
    </citation>
    <scope>NUCLEOTIDE SEQUENCE [LARGE SCALE GENOMIC DNA]</scope>
    <source>
        <strain evidence="2 3">GM2012</strain>
    </source>
</reference>
<dbReference type="Proteomes" id="UP000280296">
    <property type="component" value="Unassembled WGS sequence"/>
</dbReference>
<dbReference type="PANTHER" id="PTHR14209:SF19">
    <property type="entry name" value="ISOAMYL ACETATE-HYDROLYZING ESTERASE 1 HOMOLOG"/>
    <property type="match status" value="1"/>
</dbReference>
<dbReference type="Pfam" id="PF13472">
    <property type="entry name" value="Lipase_GDSL_2"/>
    <property type="match status" value="1"/>
</dbReference>
<dbReference type="OrthoDB" id="213326at2"/>
<dbReference type="SUPFAM" id="SSF52266">
    <property type="entry name" value="SGNH hydrolase"/>
    <property type="match status" value="1"/>
</dbReference>
<protein>
    <recommendedName>
        <fullName evidence="1">SGNH hydrolase-type esterase domain-containing protein</fullName>
    </recommendedName>
</protein>
<organism evidence="2 3">
    <name type="scientific">Tautonia sociabilis</name>
    <dbReference type="NCBI Taxonomy" id="2080755"/>
    <lineage>
        <taxon>Bacteria</taxon>
        <taxon>Pseudomonadati</taxon>
        <taxon>Planctomycetota</taxon>
        <taxon>Planctomycetia</taxon>
        <taxon>Isosphaerales</taxon>
        <taxon>Isosphaeraceae</taxon>
        <taxon>Tautonia</taxon>
    </lineage>
</organism>
<accession>A0A432MM99</accession>
<dbReference type="InterPro" id="IPR013830">
    <property type="entry name" value="SGNH_hydro"/>
</dbReference>
<dbReference type="Gene3D" id="3.40.50.1110">
    <property type="entry name" value="SGNH hydrolase"/>
    <property type="match status" value="1"/>
</dbReference>
<comment type="caution">
    <text evidence="2">The sequence shown here is derived from an EMBL/GenBank/DDBJ whole genome shotgun (WGS) entry which is preliminary data.</text>
</comment>
<gene>
    <name evidence="2" type="ORF">TsocGM_08270</name>
</gene>
<sequence length="452" mass="49350">MTHLAIALGLAGALAALPHQDDGPDGRPPIELREGDRIVLLGDALIERMQDFGDLEAILTAAHPDQTITFRNLGWSGDTVFGEARAGFGTPEDGFKELVAQVEAAAPSLLIVGYGANESWAGEQGLPRFREGYGRLLDALEATGAREIVLLSPIAQRGPNPLDPFGELPHNRDIQRYAEAIGQISRERGHRFIDLFTAMTNRPTRSLADIKDGTPPPMIPLSVSYSDDGIHLDEPGQESLARWLSDRLFGAVSGAPHARITVGEQIAIEATHGSIADVTLIPGGIRFQFKRTSLPDREPALGSMAQGTIRVDGLPEGLYRVSCDGEPLRAGHGTIPPPFDDRLGDHGDSGATRVGITVVPGSFPVEIAPDREQFEALRRAIIAKNRLYFHRYRPQNSTYLFGFRKHEQGNNAVEVEQFERLVAEAEAEIARLKVPAPHEYQLVRIAEEDDDR</sequence>
<reference evidence="2 3" key="2">
    <citation type="submission" date="2019-01" db="EMBL/GenBank/DDBJ databases">
        <title>Tautonia sociabilis, a novel thermotolerant planctomycete of Isosphaeraceae family, isolated from a 4000 m deep subterranean habitat.</title>
        <authorList>
            <person name="Kovaleva O.L."/>
            <person name="Elcheninov A.G."/>
            <person name="Van Heerden E."/>
            <person name="Toshchakov S.V."/>
            <person name="Novikov A."/>
            <person name="Bonch-Osmolovskaya E.A."/>
            <person name="Kublanov I.V."/>
        </authorList>
    </citation>
    <scope>NUCLEOTIDE SEQUENCE [LARGE SCALE GENOMIC DNA]</scope>
    <source>
        <strain evidence="2 3">GM2012</strain>
    </source>
</reference>
<evidence type="ECO:0000259" key="1">
    <source>
        <dbReference type="Pfam" id="PF13472"/>
    </source>
</evidence>